<keyword evidence="1" id="KW-1133">Transmembrane helix</keyword>
<evidence type="ECO:0000256" key="1">
    <source>
        <dbReference type="SAM" id="Phobius"/>
    </source>
</evidence>
<keyword evidence="4" id="KW-1185">Reference proteome</keyword>
<keyword evidence="1" id="KW-0812">Transmembrane</keyword>
<dbReference type="EMBL" id="AP025592">
    <property type="protein sequence ID" value="BDG09623.1"/>
    <property type="molecule type" value="Genomic_DNA"/>
</dbReference>
<protein>
    <recommendedName>
        <fullName evidence="2">Putative zinc-finger domain-containing protein</fullName>
    </recommendedName>
</protein>
<evidence type="ECO:0000313" key="4">
    <source>
        <dbReference type="Proteomes" id="UP001162734"/>
    </source>
</evidence>
<dbReference type="RefSeq" id="WP_248341898.1">
    <property type="nucleotide sequence ID" value="NZ_AP025592.1"/>
</dbReference>
<proteinExistence type="predicted"/>
<dbReference type="InterPro" id="IPR027383">
    <property type="entry name" value="Znf_put"/>
</dbReference>
<reference evidence="4" key="1">
    <citation type="journal article" date="2022" name="Int. J. Syst. Evol. Microbiol.">
        <title>Anaeromyxobacter oryzae sp. nov., Anaeromyxobacter diazotrophicus sp. nov. and Anaeromyxobacter paludicola sp. nov., isolated from paddy soils.</title>
        <authorList>
            <person name="Itoh H."/>
            <person name="Xu Z."/>
            <person name="Mise K."/>
            <person name="Masuda Y."/>
            <person name="Ushijima N."/>
            <person name="Hayakawa C."/>
            <person name="Shiratori Y."/>
            <person name="Senoo K."/>
        </authorList>
    </citation>
    <scope>NUCLEOTIDE SEQUENCE [LARGE SCALE GENOMIC DNA]</scope>
    <source>
        <strain evidence="4">Red630</strain>
    </source>
</reference>
<accession>A0ABM7XCR8</accession>
<keyword evidence="1" id="KW-0472">Membrane</keyword>
<gene>
    <name evidence="3" type="ORF">AMPC_27360</name>
</gene>
<dbReference type="Pfam" id="PF13490">
    <property type="entry name" value="zf-HC2"/>
    <property type="match status" value="1"/>
</dbReference>
<sequence>MSACVRFAPMLTARRGELSAEEQAGLAGHLAGCARCRAIQKDLLAVEGVVGYGLTRAAAARDFSGFAEGVLARLEAAPADHEGALRRLAAWFRAHRALAFGAAMAPVAAALALYLLLPGAGPENDLDVVTEGRSATVLRTSDGPVVLIGSDEPT</sequence>
<evidence type="ECO:0000313" key="3">
    <source>
        <dbReference type="EMBL" id="BDG09623.1"/>
    </source>
</evidence>
<dbReference type="Proteomes" id="UP001162734">
    <property type="component" value="Chromosome"/>
</dbReference>
<evidence type="ECO:0000259" key="2">
    <source>
        <dbReference type="Pfam" id="PF13490"/>
    </source>
</evidence>
<organism evidence="3 4">
    <name type="scientific">Anaeromyxobacter paludicola</name>
    <dbReference type="NCBI Taxonomy" id="2918171"/>
    <lineage>
        <taxon>Bacteria</taxon>
        <taxon>Pseudomonadati</taxon>
        <taxon>Myxococcota</taxon>
        <taxon>Myxococcia</taxon>
        <taxon>Myxococcales</taxon>
        <taxon>Cystobacterineae</taxon>
        <taxon>Anaeromyxobacteraceae</taxon>
        <taxon>Anaeromyxobacter</taxon>
    </lineage>
</organism>
<feature type="domain" description="Putative zinc-finger" evidence="2">
    <location>
        <begin position="15"/>
        <end position="37"/>
    </location>
</feature>
<feature type="transmembrane region" description="Helical" evidence="1">
    <location>
        <begin position="97"/>
        <end position="117"/>
    </location>
</feature>
<name>A0ABM7XCR8_9BACT</name>